<dbReference type="PANTHER" id="PTHR43712">
    <property type="entry name" value="PUTATIVE (AFU_ORTHOLOGUE AFUA_4G14580)-RELATED"/>
    <property type="match status" value="1"/>
</dbReference>
<sequence length="353" mass="38471">MSEMTAAEVAARRKVMQWLFGTMATQVVGVSARLNLAEAIGDEEAHVDDLAKAYDIPAERLNRLLRALAALGLCEERSPGSFALNDAGSLLRRDTPRSLHYLVLLLTEPVMQEAWLNLGTSVRTGRTAFEDLFDEPVFQYMANKPELSQLFNAAMSQRTRSDGVAGSLPEHYDFARFTSLTDIGGGDGTLLAAVLAEFPTLKGVLFDTPQGVAEAKATLDGAGLSDRCGVVGGDFFDSVPSGSDLYMIKSVLHNWDDERCVEILRRVRAGIPPEGRLLIIEPVLPEVVSSDTARIEAAEDPYMSDLNMMVLIGGRERTRTDFEKLCGDSGFAVERVIDLPADVDFSLVEARPV</sequence>
<dbReference type="Gene3D" id="3.40.50.150">
    <property type="entry name" value="Vaccinia Virus protein VP39"/>
    <property type="match status" value="1"/>
</dbReference>
<gene>
    <name evidence="6" type="ORF">G443_001235</name>
</gene>
<name>A0ABT1JEP6_ACTCY</name>
<evidence type="ECO:0000313" key="7">
    <source>
        <dbReference type="Proteomes" id="UP000791080"/>
    </source>
</evidence>
<dbReference type="PIRSF" id="PIRSF005739">
    <property type="entry name" value="O-mtase"/>
    <property type="match status" value="1"/>
</dbReference>
<dbReference type="SUPFAM" id="SSF53335">
    <property type="entry name" value="S-adenosyl-L-methionine-dependent methyltransferases"/>
    <property type="match status" value="1"/>
</dbReference>
<dbReference type="InterPro" id="IPR036388">
    <property type="entry name" value="WH-like_DNA-bd_sf"/>
</dbReference>
<keyword evidence="3" id="KW-0949">S-adenosyl-L-methionine</keyword>
<dbReference type="InterPro" id="IPR012967">
    <property type="entry name" value="COMT_dimerisation"/>
</dbReference>
<organism evidence="6 7">
    <name type="scientific">Actinoalloteichus caeruleus DSM 43889</name>
    <dbReference type="NCBI Taxonomy" id="1120930"/>
    <lineage>
        <taxon>Bacteria</taxon>
        <taxon>Bacillati</taxon>
        <taxon>Actinomycetota</taxon>
        <taxon>Actinomycetes</taxon>
        <taxon>Pseudonocardiales</taxon>
        <taxon>Pseudonocardiaceae</taxon>
        <taxon>Actinoalloteichus</taxon>
        <taxon>Actinoalloteichus cyanogriseus</taxon>
    </lineage>
</organism>
<dbReference type="PROSITE" id="PS51683">
    <property type="entry name" value="SAM_OMT_II"/>
    <property type="match status" value="1"/>
</dbReference>
<feature type="domain" description="O-methyltransferase C-terminal" evidence="4">
    <location>
        <begin position="115"/>
        <end position="331"/>
    </location>
</feature>
<dbReference type="Pfam" id="PF08100">
    <property type="entry name" value="Dimerisation"/>
    <property type="match status" value="1"/>
</dbReference>
<evidence type="ECO:0000256" key="3">
    <source>
        <dbReference type="ARBA" id="ARBA00022691"/>
    </source>
</evidence>
<evidence type="ECO:0000313" key="6">
    <source>
        <dbReference type="EMBL" id="MCP2330965.1"/>
    </source>
</evidence>
<comment type="caution">
    <text evidence="6">The sequence shown here is derived from an EMBL/GenBank/DDBJ whole genome shotgun (WGS) entry which is preliminary data.</text>
</comment>
<reference evidence="6 7" key="1">
    <citation type="submission" date="2022-06" db="EMBL/GenBank/DDBJ databases">
        <title>Genomic Encyclopedia of Type Strains, Phase I: the one thousand microbial genomes (KMG-I) project.</title>
        <authorList>
            <person name="Kyrpides N."/>
        </authorList>
    </citation>
    <scope>NUCLEOTIDE SEQUENCE [LARGE SCALE GENOMIC DNA]</scope>
    <source>
        <strain evidence="6 7">DSM 43889</strain>
    </source>
</reference>
<protein>
    <submittedName>
        <fullName evidence="6">O-methyltransferase</fullName>
    </submittedName>
</protein>
<feature type="domain" description="O-methyltransferase dimerisation" evidence="5">
    <location>
        <begin position="16"/>
        <end position="91"/>
    </location>
</feature>
<dbReference type="Gene3D" id="1.10.287.1350">
    <property type="match status" value="1"/>
</dbReference>
<proteinExistence type="predicted"/>
<dbReference type="InterPro" id="IPR036390">
    <property type="entry name" value="WH_DNA-bd_sf"/>
</dbReference>
<dbReference type="InterPro" id="IPR016461">
    <property type="entry name" value="COMT-like"/>
</dbReference>
<dbReference type="EMBL" id="AUBJ02000001">
    <property type="protein sequence ID" value="MCP2330965.1"/>
    <property type="molecule type" value="Genomic_DNA"/>
</dbReference>
<dbReference type="SUPFAM" id="SSF46785">
    <property type="entry name" value="Winged helix' DNA-binding domain"/>
    <property type="match status" value="1"/>
</dbReference>
<evidence type="ECO:0000259" key="4">
    <source>
        <dbReference type="Pfam" id="PF00891"/>
    </source>
</evidence>
<dbReference type="InterPro" id="IPR001077">
    <property type="entry name" value="COMT_C"/>
</dbReference>
<keyword evidence="7" id="KW-1185">Reference proteome</keyword>
<dbReference type="Proteomes" id="UP000791080">
    <property type="component" value="Unassembled WGS sequence"/>
</dbReference>
<accession>A0ABT1JEP6</accession>
<dbReference type="Gene3D" id="1.10.10.10">
    <property type="entry name" value="Winged helix-like DNA-binding domain superfamily/Winged helix DNA-binding domain"/>
    <property type="match status" value="1"/>
</dbReference>
<keyword evidence="2" id="KW-0808">Transferase</keyword>
<dbReference type="InterPro" id="IPR029063">
    <property type="entry name" value="SAM-dependent_MTases_sf"/>
</dbReference>
<evidence type="ECO:0000256" key="1">
    <source>
        <dbReference type="ARBA" id="ARBA00022603"/>
    </source>
</evidence>
<evidence type="ECO:0000256" key="2">
    <source>
        <dbReference type="ARBA" id="ARBA00022679"/>
    </source>
</evidence>
<evidence type="ECO:0000259" key="5">
    <source>
        <dbReference type="Pfam" id="PF08100"/>
    </source>
</evidence>
<keyword evidence="1" id="KW-0489">Methyltransferase</keyword>
<dbReference type="Pfam" id="PF00891">
    <property type="entry name" value="Methyltransf_2"/>
    <property type="match status" value="1"/>
</dbReference>
<dbReference type="PANTHER" id="PTHR43712:SF2">
    <property type="entry name" value="O-METHYLTRANSFERASE CICE"/>
    <property type="match status" value="1"/>
</dbReference>